<dbReference type="InterPro" id="IPR036322">
    <property type="entry name" value="WD40_repeat_dom_sf"/>
</dbReference>
<accession>A0A1L9S6L9</accession>
<dbReference type="InterPro" id="IPR015943">
    <property type="entry name" value="WD40/YVTN_repeat-like_dom_sf"/>
</dbReference>
<feature type="repeat" description="WD" evidence="7">
    <location>
        <begin position="1880"/>
        <end position="1921"/>
    </location>
</feature>
<evidence type="ECO:0000256" key="3">
    <source>
        <dbReference type="ARBA" id="ARBA00022737"/>
    </source>
</evidence>
<dbReference type="STRING" id="1073090.A0A1L9S6L9"/>
<name>A0A1L9S6L9_9EURO</name>
<evidence type="ECO:0000256" key="5">
    <source>
        <dbReference type="ARBA" id="ARBA00039789"/>
    </source>
</evidence>
<evidence type="ECO:0000256" key="7">
    <source>
        <dbReference type="PROSITE-ProRule" id="PRU00221"/>
    </source>
</evidence>
<evidence type="ECO:0000256" key="2">
    <source>
        <dbReference type="ARBA" id="ARBA00022574"/>
    </source>
</evidence>
<dbReference type="PANTHER" id="PTHR22847">
    <property type="entry name" value="WD40 REPEAT PROTEIN"/>
    <property type="match status" value="1"/>
</dbReference>
<dbReference type="InterPro" id="IPR001680">
    <property type="entry name" value="WD40_rpt"/>
</dbReference>
<dbReference type="EMBL" id="KV878356">
    <property type="protein sequence ID" value="OJJ42821.1"/>
    <property type="molecule type" value="Genomic_DNA"/>
</dbReference>
<sequence>MAGLSEASAVFATIQMAQVVIEYSAKYISNVKDAKKSMEKLQTEVKSLTTVLEGLEKQLKSAEDDRSLRVTRELKDAIDRCSSHISSLQTDLQHWQGEKSWTQRIKWPLRRSRVEDAVEYVDQCKKTIILALQVDQTALIVETKREIESIKLPIEARAIFDSFSDRGDECLPDTRTDLRRQVVQWAEDPSSKSIFWLNGMAGTGKSTIARTLARHFQEKGQLGASFFFKRGEGAQGDASRFITTIAQQLLYRIPKLASEVRQALLADTLLPEKNIAEQFQMFILGPLKALSMSTQLVVLVIDALDECEPRRDVQLILKLLSSTPEVTTVRLRIFITSRPDMPIPSAFKRMSDSTYQNLLLHQISEDIIRHDIEVFLTHRLAEIRHEHCLLPEWPGPEKKQALLDMVLPLFICAATVCRFIADPRWNPERRLQEILQYKLIAQISQLDITYRPVLDHLLADLSKKERSLFLNEFHQVVGSIIVFYEPLSVASLSALLDIPEHDISCRINDLHSVLEIPSDNTRPIRPLHLSFHDFLVDPDKQDDYPFWVNERERHADLTHACLRLLSKKGVLRKNICNLPSPGTERTAISPQTIQESLSVEVQYACRYWIRHLKESGAHICDGDLVHSFLSTSFLHWLECLNLMGGMSRSVSLMETLQLMCSPEKGTEVSQLLCDAQRFVMRNRVIVDAYPLQLYSSALSFVPQMSLVRQLFEGQMLKPSPQLSNPISSWDAKLESFDISPNGHTAVSPNRQLIAISGHVGLELINLITGTRLSLSVSRPSFIRFSDDSHWLLAVFRDQESSRVEIFDTQSGLLEQIIQNPHAGTQLWWQGFQASLSPDNKLVTITAPEDSAITILDRQSSGLLQTLKVNRSHFAFSPDSRALVFVSSENQVVIQDLVPPYYDKKTIISTLDRGFTSRNLAIFPDGNRIALSVQNRFGCLIQVWNRWTGSLEHTLDGHCIINPSFFPDGRLIVQKSDELKVSLEDEGPFLWEPITGTLKQLIPEQCKQISFTADERYILTLNPVGTAKLWDFKTQTVCCSWYSHGDKIDRAFIRGDEKALILIYNYKIEIWDLWADETILSLSSSSLSELGSVCSVNISPTSNLICAVHIGQQVSIWKADGIPQKTWDLPGNDFDRFKVLFSLDGTLLALQFTGHIEIRNTASGNLVCRIQIPLGSLMMAFSPKNTAILSCNKSEMLSAWSLPTGTLEKTWKAPLAMCSSLSPDGGLLAAGSLDGSIVIKDGHTDHTLQTIEASGVRKFLLSEDARLVASVGRFRVNIWNIQTGELVRTAYLPGLSEEDRVCSYGQYLASFAEDGTIRVWNLETRAIHSAWKAYPAFVYPSQTIALCPDGRCLISSGRNYQSENYRVHLLDPSSGSIQPLAEESLANSIEFSQNGEMMASSLGCTIELWSLQDARLLKTLSGHDALVDDLVFSPDGRRLVSKSVNGTVNLWDLDAMTAWEVPNDVWIKAVAFSHDSRLLSLHLHQDQVKIWDIEAKACLATIYQEDVTDISFSPDDRYLLILQILRDANSTTGSLWDLKESQLYSWSESRKIRRSLFAPDGRLCMLYINGGFSLHQAISWQVDIQCDCDPVAIAAWSPDGKWLITETTYEEIIVWETETYTIRSSLPGHVLAGRKFCFESPDRLLVSEYRNSSIKRWCFLSGDLEGFSQQDTSDKVMPLPDSRIAIASLEKFTRNGDEYETILWDLDTGKRMATLNDHRLFSLGERFSADGRVIVSSRDDKTLQLWNPHTGALQLLLQSVEDIYLVAISENRRLVATGHKSNVKLWDSESKYTQIGQFSISGDLTMSLTFSPDSKFLVAGDKKKVQIWRLDVRKKQPLQMWRTIEIENCYNATFSPDGKLLIFGKVTQSWDPVTDERRILLSGHTRKVTAITFSHDGSRLASASKDHTINIWDVPTGRHQMTLEVRMDIRQMRFSQDDSYLITDAGTFALPATAPDAFSFYPHPEPGPCLWIEDEWVVRGAEKILYLPTEYRPTDLDYNDGLLVWGTENHGLVFMRDDFPTN</sequence>
<comment type="function">
    <text evidence="6">Involved in mitochondrial fission. Acts as an adapter protein required to form mitochondrial fission complexes. Formation of these complexes is required to promote constriction and fission of the mitochondrial compartment at a late step in mitochondrial division.</text>
</comment>
<keyword evidence="8" id="KW-0175">Coiled coil</keyword>
<dbReference type="GO" id="GO:1990234">
    <property type="term" value="C:transferase complex"/>
    <property type="evidence" value="ECO:0007669"/>
    <property type="project" value="UniProtKB-ARBA"/>
</dbReference>
<comment type="subcellular location">
    <subcellularLocation>
        <location evidence="1">Mitochondrion outer membrane</location>
        <topology evidence="1">Peripheral membrane protein</topology>
        <orientation evidence="1">Cytoplasmic side</orientation>
    </subcellularLocation>
</comment>
<dbReference type="SUPFAM" id="SSF50978">
    <property type="entry name" value="WD40 repeat-like"/>
    <property type="match status" value="1"/>
</dbReference>
<keyword evidence="2 7" id="KW-0853">WD repeat</keyword>
<feature type="repeat" description="WD" evidence="7">
    <location>
        <begin position="1304"/>
        <end position="1329"/>
    </location>
</feature>
<evidence type="ECO:0000259" key="9">
    <source>
        <dbReference type="PROSITE" id="PS50837"/>
    </source>
</evidence>
<dbReference type="PROSITE" id="PS50294">
    <property type="entry name" value="WD_REPEATS_REGION"/>
    <property type="match status" value="2"/>
</dbReference>
<keyword evidence="3" id="KW-0677">Repeat</keyword>
<dbReference type="InterPro" id="IPR007111">
    <property type="entry name" value="NACHT_NTPase"/>
</dbReference>
<evidence type="ECO:0000256" key="1">
    <source>
        <dbReference type="ARBA" id="ARBA00004570"/>
    </source>
</evidence>
<protein>
    <recommendedName>
        <fullName evidence="5">Mitochondrial division protein 1</fullName>
    </recommendedName>
</protein>
<dbReference type="InterPro" id="IPR019775">
    <property type="entry name" value="WD40_repeat_CS"/>
</dbReference>
<dbReference type="SUPFAM" id="SSF69304">
    <property type="entry name" value="Tricorn protease N-terminal domain"/>
    <property type="match status" value="1"/>
</dbReference>
<dbReference type="InterPro" id="IPR027417">
    <property type="entry name" value="P-loop_NTPase"/>
</dbReference>
<evidence type="ECO:0000313" key="10">
    <source>
        <dbReference type="EMBL" id="OJJ42821.1"/>
    </source>
</evidence>
<feature type="domain" description="NACHT" evidence="9">
    <location>
        <begin position="193"/>
        <end position="340"/>
    </location>
</feature>
<evidence type="ECO:0000256" key="8">
    <source>
        <dbReference type="SAM" id="Coils"/>
    </source>
</evidence>
<feature type="repeat" description="WD" evidence="7">
    <location>
        <begin position="1714"/>
        <end position="1746"/>
    </location>
</feature>
<dbReference type="GeneID" id="34613376"/>
<dbReference type="Pfam" id="PF00400">
    <property type="entry name" value="WD40"/>
    <property type="match status" value="5"/>
</dbReference>
<proteinExistence type="inferred from homology"/>
<organism evidence="10 11">
    <name type="scientific">Penicilliopsis zonata CBS 506.65</name>
    <dbReference type="NCBI Taxonomy" id="1073090"/>
    <lineage>
        <taxon>Eukaryota</taxon>
        <taxon>Fungi</taxon>
        <taxon>Dikarya</taxon>
        <taxon>Ascomycota</taxon>
        <taxon>Pezizomycotina</taxon>
        <taxon>Eurotiomycetes</taxon>
        <taxon>Eurotiomycetidae</taxon>
        <taxon>Eurotiales</taxon>
        <taxon>Aspergillaceae</taxon>
        <taxon>Penicilliopsis</taxon>
    </lineage>
</organism>
<reference evidence="11" key="1">
    <citation type="journal article" date="2017" name="Genome Biol.">
        <title>Comparative genomics reveals high biological diversity and specific adaptations in the industrially and medically important fungal genus Aspergillus.</title>
        <authorList>
            <person name="de Vries R.P."/>
            <person name="Riley R."/>
            <person name="Wiebenga A."/>
            <person name="Aguilar-Osorio G."/>
            <person name="Amillis S."/>
            <person name="Uchima C.A."/>
            <person name="Anderluh G."/>
            <person name="Asadollahi M."/>
            <person name="Askin M."/>
            <person name="Barry K."/>
            <person name="Battaglia E."/>
            <person name="Bayram O."/>
            <person name="Benocci T."/>
            <person name="Braus-Stromeyer S.A."/>
            <person name="Caldana C."/>
            <person name="Canovas D."/>
            <person name="Cerqueira G.C."/>
            <person name="Chen F."/>
            <person name="Chen W."/>
            <person name="Choi C."/>
            <person name="Clum A."/>
            <person name="Dos Santos R.A."/>
            <person name="Damasio A.R."/>
            <person name="Diallinas G."/>
            <person name="Emri T."/>
            <person name="Fekete E."/>
            <person name="Flipphi M."/>
            <person name="Freyberg S."/>
            <person name="Gallo A."/>
            <person name="Gournas C."/>
            <person name="Habgood R."/>
            <person name="Hainaut M."/>
            <person name="Harispe M.L."/>
            <person name="Henrissat B."/>
            <person name="Hilden K.S."/>
            <person name="Hope R."/>
            <person name="Hossain A."/>
            <person name="Karabika E."/>
            <person name="Karaffa L."/>
            <person name="Karanyi Z."/>
            <person name="Krasevec N."/>
            <person name="Kuo A."/>
            <person name="Kusch H."/>
            <person name="LaButti K."/>
            <person name="Lagendijk E.L."/>
            <person name="Lapidus A."/>
            <person name="Levasseur A."/>
            <person name="Lindquist E."/>
            <person name="Lipzen A."/>
            <person name="Logrieco A.F."/>
            <person name="MacCabe A."/>
            <person name="Maekelae M.R."/>
            <person name="Malavazi I."/>
            <person name="Melin P."/>
            <person name="Meyer V."/>
            <person name="Mielnichuk N."/>
            <person name="Miskei M."/>
            <person name="Molnar A.P."/>
            <person name="Mule G."/>
            <person name="Ngan C.Y."/>
            <person name="Orejas M."/>
            <person name="Orosz E."/>
            <person name="Ouedraogo J.P."/>
            <person name="Overkamp K.M."/>
            <person name="Park H.-S."/>
            <person name="Perrone G."/>
            <person name="Piumi F."/>
            <person name="Punt P.J."/>
            <person name="Ram A.F."/>
            <person name="Ramon A."/>
            <person name="Rauscher S."/>
            <person name="Record E."/>
            <person name="Riano-Pachon D.M."/>
            <person name="Robert V."/>
            <person name="Roehrig J."/>
            <person name="Ruller R."/>
            <person name="Salamov A."/>
            <person name="Salih N.S."/>
            <person name="Samson R.A."/>
            <person name="Sandor E."/>
            <person name="Sanguinetti M."/>
            <person name="Schuetze T."/>
            <person name="Sepcic K."/>
            <person name="Shelest E."/>
            <person name="Sherlock G."/>
            <person name="Sophianopoulou V."/>
            <person name="Squina F.M."/>
            <person name="Sun H."/>
            <person name="Susca A."/>
            <person name="Todd R.B."/>
            <person name="Tsang A."/>
            <person name="Unkles S.E."/>
            <person name="van de Wiele N."/>
            <person name="van Rossen-Uffink D."/>
            <person name="Oliveira J.V."/>
            <person name="Vesth T.C."/>
            <person name="Visser J."/>
            <person name="Yu J.-H."/>
            <person name="Zhou M."/>
            <person name="Andersen M.R."/>
            <person name="Archer D.B."/>
            <person name="Baker S.E."/>
            <person name="Benoit I."/>
            <person name="Brakhage A.A."/>
            <person name="Braus G.H."/>
            <person name="Fischer R."/>
            <person name="Frisvad J.C."/>
            <person name="Goldman G.H."/>
            <person name="Houbraken J."/>
            <person name="Oakley B."/>
            <person name="Pocsi I."/>
            <person name="Scazzocchio C."/>
            <person name="Seiboth B."/>
            <person name="vanKuyk P.A."/>
            <person name="Wortman J."/>
            <person name="Dyer P.S."/>
            <person name="Grigoriev I.V."/>
        </authorList>
    </citation>
    <scope>NUCLEOTIDE SEQUENCE [LARGE SCALE GENOMIC DNA]</scope>
    <source>
        <strain evidence="11">CBS 506.65</strain>
    </source>
</reference>
<dbReference type="SUPFAM" id="SSF52540">
    <property type="entry name" value="P-loop containing nucleoside triphosphate hydrolases"/>
    <property type="match status" value="1"/>
</dbReference>
<dbReference type="InterPro" id="IPR020472">
    <property type="entry name" value="WD40_PAC1"/>
</dbReference>
<dbReference type="SMART" id="SM00320">
    <property type="entry name" value="WD40"/>
    <property type="match status" value="16"/>
</dbReference>
<feature type="coiled-coil region" evidence="8">
    <location>
        <begin position="24"/>
        <end position="65"/>
    </location>
</feature>
<dbReference type="Proteomes" id="UP000184188">
    <property type="component" value="Unassembled WGS sequence"/>
</dbReference>
<dbReference type="GO" id="GO:0005741">
    <property type="term" value="C:mitochondrial outer membrane"/>
    <property type="evidence" value="ECO:0007669"/>
    <property type="project" value="UniProtKB-SubCell"/>
</dbReference>
<dbReference type="OrthoDB" id="674604at2759"/>
<evidence type="ECO:0000256" key="6">
    <source>
        <dbReference type="ARBA" id="ARBA00043913"/>
    </source>
</evidence>
<dbReference type="PRINTS" id="PR00320">
    <property type="entry name" value="GPROTEINBRPT"/>
</dbReference>
<keyword evidence="11" id="KW-1185">Reference proteome</keyword>
<dbReference type="CDD" id="cd00009">
    <property type="entry name" value="AAA"/>
    <property type="match status" value="1"/>
</dbReference>
<evidence type="ECO:0000313" key="11">
    <source>
        <dbReference type="Proteomes" id="UP000184188"/>
    </source>
</evidence>
<comment type="similarity">
    <text evidence="4">Belongs to the WD repeat MDV1/CAF4 family.</text>
</comment>
<dbReference type="PANTHER" id="PTHR22847:SF637">
    <property type="entry name" value="WD REPEAT DOMAIN 5B"/>
    <property type="match status" value="1"/>
</dbReference>
<dbReference type="PROSITE" id="PS50082">
    <property type="entry name" value="WD_REPEATS_2"/>
    <property type="match status" value="4"/>
</dbReference>
<dbReference type="RefSeq" id="XP_022577331.1">
    <property type="nucleotide sequence ID" value="XM_022726912.1"/>
</dbReference>
<dbReference type="PROSITE" id="PS50837">
    <property type="entry name" value="NACHT"/>
    <property type="match status" value="1"/>
</dbReference>
<dbReference type="SUPFAM" id="SSF50998">
    <property type="entry name" value="Quinoprotein alcohol dehydrogenase-like"/>
    <property type="match status" value="2"/>
</dbReference>
<dbReference type="InterPro" id="IPR056884">
    <property type="entry name" value="NPHP3-like_N"/>
</dbReference>
<gene>
    <name evidence="10" type="ORF">ASPZODRAFT_169878</name>
</gene>
<dbReference type="Gene3D" id="3.40.50.300">
    <property type="entry name" value="P-loop containing nucleotide triphosphate hydrolases"/>
    <property type="match status" value="1"/>
</dbReference>
<dbReference type="PROSITE" id="PS00678">
    <property type="entry name" value="WD_REPEATS_1"/>
    <property type="match status" value="1"/>
</dbReference>
<dbReference type="Pfam" id="PF24883">
    <property type="entry name" value="NPHP3_N"/>
    <property type="match status" value="1"/>
</dbReference>
<evidence type="ECO:0000256" key="4">
    <source>
        <dbReference type="ARBA" id="ARBA00038415"/>
    </source>
</evidence>
<dbReference type="InterPro" id="IPR011047">
    <property type="entry name" value="Quinoprotein_ADH-like_sf"/>
</dbReference>
<feature type="repeat" description="WD" evidence="7">
    <location>
        <begin position="1419"/>
        <end position="1453"/>
    </location>
</feature>
<dbReference type="Gene3D" id="2.130.10.10">
    <property type="entry name" value="YVTN repeat-like/Quinoprotein amine dehydrogenase"/>
    <property type="match status" value="6"/>
</dbReference>
<dbReference type="VEuPathDB" id="FungiDB:ASPZODRAFT_169878"/>